<keyword evidence="6 7" id="KW-0539">Nucleus</keyword>
<comment type="subcellular location">
    <subcellularLocation>
        <location evidence="7">Nucleus</location>
        <location evidence="7">Nuclear pore complex</location>
    </subcellularLocation>
    <subcellularLocation>
        <location evidence="7">Nucleus membrane</location>
    </subcellularLocation>
</comment>
<keyword evidence="3" id="KW-0653">Protein transport</keyword>
<evidence type="ECO:0000256" key="5">
    <source>
        <dbReference type="ARBA" id="ARBA00023132"/>
    </source>
</evidence>
<comment type="similarity">
    <text evidence="7">Belongs to the nucleoporin Nup84/Nup107 family.</text>
</comment>
<dbReference type="PANTHER" id="PTHR13003">
    <property type="entry name" value="NUP107-RELATED"/>
    <property type="match status" value="1"/>
</dbReference>
<dbReference type="PANTHER" id="PTHR13003:SF2">
    <property type="entry name" value="NUCLEAR PORE COMPLEX PROTEIN NUP107"/>
    <property type="match status" value="1"/>
</dbReference>
<dbReference type="EMBL" id="LVLJ01002341">
    <property type="protein sequence ID" value="OAE25296.1"/>
    <property type="molecule type" value="Genomic_DNA"/>
</dbReference>
<sequence length="1180" mass="131814">MSGGVGSPPARDTLQSHDSSPQDTPDSGGRQQFRRYRKRRSSIGLFSGADEVKGPLPFGGGFGSPTGERYASPQSLPDASPWERWDSGGEDLKTPIPRKLFGTGEGREVGDLTEGLNVPISHARTPTTREQQRRVTLTATPISSPIILKTVKKEDQLEVTDSAEESFARFAGILDATFQGHFSFPELMLQYEAVCRDLVDLVREEASETHRVTEDRLMRQKALMLHGEAASWSLLWYLFGKSSEEMYLDDDDDVLSDHASEMNKIVSLRGSTFLTPVTSEEEACEFIASDQNAQLCSRIVQWLETLASKELDYEKKHKGWYAGSYAQKLGVWRHTQSAIRKKTGGIVQHLDPDAPSREQAQLHSEDQKLEESLLEDVWKLLLAGRLEEAQDLCRSAGQAWRAASLGGCGELGPSPTVEAWKRKSRDWSPNAYGRGRDRSLKAVELESGSGHQRRLWKWACFAASNNIGDGPHESKYEAAIFASQCGNVKRMLPVCFTWELSSASILKSPQEINDESTGGPELWPQPVVYQQPRDLHSLFQKLLTGDLVNEAVRRSCKEQQRLVQMDLMLGDITHLLELLRTWIAPSQDTRDSSRPHGHPQMIRFGAHLVLVLRYILNDEMKEQFKEKLWLIGDLILNTYAIFLFTQRKEELVGVYASQLAPHLCVELYVQMIELRENESVPVKYKIFKSAIEYLPFISEDGTKGSFSDIISRVLSKSRDIKSDSRPLAKVEISGQRLQTVRKAHAVQWLCFLPPPSLSSVEVLRAELLARALEYSNVLFREYSLSCLWRTPEMPVGAHVLLGHLAEPLNQPTDALLSLDQLRVQENLQEFEEWREYYACDALYRNWLKIEQGNSVVPSDELSSDEKERAATAAQQALDAASSLLQTSILENSFLVICPGVGSGKGAHDKLEKLRQQKWLKRGKASLGSEQRSTRYPGNHGMWLAGVDDVAEDDLAPDWIELQCTGMLSSSSGSSLVPDASVCTALVDALYNCGAIQGVQRQLTVDVTVNGKDHSLVDILLRCLPVKGDGLGSNTDYDGGLLASIIAYAVKGELPHFRAGIVLEVLRLDAWYISGDGIQQVQAGYIVQGLCRRCCLPELILRSMQVKAALAAASVEVDDEDCDVLELVASKEYELYQLFSQRQLQELLQFERRARIYSLEVLEASGFFSDTSVPLQNMQET</sequence>
<keyword evidence="4 7" id="KW-0811">Translocation</keyword>
<dbReference type="GO" id="GO:0031080">
    <property type="term" value="C:nuclear pore outer ring"/>
    <property type="evidence" value="ECO:0007669"/>
    <property type="project" value="TreeGrafter"/>
</dbReference>
<dbReference type="AlphaFoldDB" id="A0A176VZE8"/>
<reference evidence="9" key="1">
    <citation type="submission" date="2016-03" db="EMBL/GenBank/DDBJ databases">
        <title>Mechanisms controlling the formation of the plant cell surface in tip-growing cells are functionally conserved among land plants.</title>
        <authorList>
            <person name="Honkanen S."/>
            <person name="Jones V.A."/>
            <person name="Morieri G."/>
            <person name="Champion C."/>
            <person name="Hetherington A.J."/>
            <person name="Kelly S."/>
            <person name="Saint-Marcoux D."/>
            <person name="Proust H."/>
            <person name="Prescott H."/>
            <person name="Dolan L."/>
        </authorList>
    </citation>
    <scope>NUCLEOTIDE SEQUENCE [LARGE SCALE GENOMIC DNA]</scope>
    <source>
        <tissue evidence="9">Whole gametophyte</tissue>
    </source>
</reference>
<comment type="function">
    <text evidence="7">Functions as a component of the nuclear pore complex (NPC).</text>
</comment>
<name>A0A176VZE8_MARPO</name>
<dbReference type="GO" id="GO:0006406">
    <property type="term" value="P:mRNA export from nucleus"/>
    <property type="evidence" value="ECO:0007669"/>
    <property type="project" value="TreeGrafter"/>
</dbReference>
<gene>
    <name evidence="9" type="ORF">AXG93_4620s1100</name>
</gene>
<evidence type="ECO:0000256" key="6">
    <source>
        <dbReference type="ARBA" id="ARBA00023242"/>
    </source>
</evidence>
<dbReference type="Gene3D" id="1.10.3450.20">
    <property type="match status" value="1"/>
</dbReference>
<evidence type="ECO:0000256" key="7">
    <source>
        <dbReference type="RuleBase" id="RU365072"/>
    </source>
</evidence>
<keyword evidence="2" id="KW-0509">mRNA transport</keyword>
<dbReference type="GO" id="GO:0031965">
    <property type="term" value="C:nuclear membrane"/>
    <property type="evidence" value="ECO:0007669"/>
    <property type="project" value="UniProtKB-SubCell"/>
</dbReference>
<keyword evidence="5 7" id="KW-0906">Nuclear pore complex</keyword>
<dbReference type="GO" id="GO:0000973">
    <property type="term" value="P:post-transcriptional tethering of RNA polymerase II gene DNA at nuclear periphery"/>
    <property type="evidence" value="ECO:0007669"/>
    <property type="project" value="TreeGrafter"/>
</dbReference>
<comment type="subunit">
    <text evidence="7">Part of the nuclear pore complex (NPC).</text>
</comment>
<protein>
    <recommendedName>
        <fullName evidence="7">Nuclear pore complex protein</fullName>
    </recommendedName>
</protein>
<evidence type="ECO:0000256" key="2">
    <source>
        <dbReference type="ARBA" id="ARBA00022816"/>
    </source>
</evidence>
<evidence type="ECO:0000256" key="4">
    <source>
        <dbReference type="ARBA" id="ARBA00023010"/>
    </source>
</evidence>
<dbReference type="Gene3D" id="1.20.190.50">
    <property type="match status" value="1"/>
</dbReference>
<dbReference type="Proteomes" id="UP000077202">
    <property type="component" value="Unassembled WGS sequence"/>
</dbReference>
<evidence type="ECO:0000256" key="3">
    <source>
        <dbReference type="ARBA" id="ARBA00022927"/>
    </source>
</evidence>
<feature type="compositionally biased region" description="Polar residues" evidence="8">
    <location>
        <begin position="16"/>
        <end position="25"/>
    </location>
</feature>
<keyword evidence="1 7" id="KW-0813">Transport</keyword>
<keyword evidence="7" id="KW-0472">Membrane</keyword>
<evidence type="ECO:0000313" key="10">
    <source>
        <dbReference type="Proteomes" id="UP000077202"/>
    </source>
</evidence>
<proteinExistence type="inferred from homology"/>
<dbReference type="GO" id="GO:0017056">
    <property type="term" value="F:structural constituent of nuclear pore"/>
    <property type="evidence" value="ECO:0007669"/>
    <property type="project" value="UniProtKB-UniRule"/>
</dbReference>
<dbReference type="Pfam" id="PF04121">
    <property type="entry name" value="Nup84_Nup100"/>
    <property type="match status" value="1"/>
</dbReference>
<feature type="region of interest" description="Disordered" evidence="8">
    <location>
        <begin position="1"/>
        <end position="111"/>
    </location>
</feature>
<accession>A0A176VZE8</accession>
<feature type="compositionally biased region" description="Basic and acidic residues" evidence="8">
    <location>
        <begin position="81"/>
        <end position="93"/>
    </location>
</feature>
<dbReference type="InterPro" id="IPR007252">
    <property type="entry name" value="Nup84/Nup107"/>
</dbReference>
<organism evidence="9 10">
    <name type="scientific">Marchantia polymorpha subsp. ruderalis</name>
    <dbReference type="NCBI Taxonomy" id="1480154"/>
    <lineage>
        <taxon>Eukaryota</taxon>
        <taxon>Viridiplantae</taxon>
        <taxon>Streptophyta</taxon>
        <taxon>Embryophyta</taxon>
        <taxon>Marchantiophyta</taxon>
        <taxon>Marchantiopsida</taxon>
        <taxon>Marchantiidae</taxon>
        <taxon>Marchantiales</taxon>
        <taxon>Marchantiaceae</taxon>
        <taxon>Marchantia</taxon>
    </lineage>
</organism>
<evidence type="ECO:0000256" key="8">
    <source>
        <dbReference type="SAM" id="MobiDB-lite"/>
    </source>
</evidence>
<feature type="compositionally biased region" description="Basic residues" evidence="8">
    <location>
        <begin position="32"/>
        <end position="41"/>
    </location>
</feature>
<keyword evidence="10" id="KW-1185">Reference proteome</keyword>
<dbReference type="GO" id="GO:0006606">
    <property type="term" value="P:protein import into nucleus"/>
    <property type="evidence" value="ECO:0007669"/>
    <property type="project" value="TreeGrafter"/>
</dbReference>
<comment type="caution">
    <text evidence="9">The sequence shown here is derived from an EMBL/GenBank/DDBJ whole genome shotgun (WGS) entry which is preliminary data.</text>
</comment>
<evidence type="ECO:0000256" key="1">
    <source>
        <dbReference type="ARBA" id="ARBA00022448"/>
    </source>
</evidence>
<evidence type="ECO:0000313" key="9">
    <source>
        <dbReference type="EMBL" id="OAE25296.1"/>
    </source>
</evidence>